<reference evidence="2" key="1">
    <citation type="journal article" date="2019" name="Int. J. Syst. Evol. Microbiol.">
        <title>The Global Catalogue of Microorganisms (GCM) 10K type strain sequencing project: providing services to taxonomists for standard genome sequencing and annotation.</title>
        <authorList>
            <consortium name="The Broad Institute Genomics Platform"/>
            <consortium name="The Broad Institute Genome Sequencing Center for Infectious Disease"/>
            <person name="Wu L."/>
            <person name="Ma J."/>
        </authorList>
    </citation>
    <scope>NUCLEOTIDE SEQUENCE [LARGE SCALE GENOMIC DNA]</scope>
    <source>
        <strain evidence="2">CCUG 49571</strain>
    </source>
</reference>
<evidence type="ECO:0008006" key="3">
    <source>
        <dbReference type="Google" id="ProtNLM"/>
    </source>
</evidence>
<comment type="caution">
    <text evidence="1">The sequence shown here is derived from an EMBL/GenBank/DDBJ whole genome shotgun (WGS) entry which is preliminary data.</text>
</comment>
<organism evidence="1 2">
    <name type="scientific">Cohnella hongkongensis</name>
    <dbReference type="NCBI Taxonomy" id="178337"/>
    <lineage>
        <taxon>Bacteria</taxon>
        <taxon>Bacillati</taxon>
        <taxon>Bacillota</taxon>
        <taxon>Bacilli</taxon>
        <taxon>Bacillales</taxon>
        <taxon>Paenibacillaceae</taxon>
        <taxon>Cohnella</taxon>
    </lineage>
</organism>
<protein>
    <recommendedName>
        <fullName evidence="3">Carboxypeptidase regulatory-like domain-containing protein</fullName>
    </recommendedName>
</protein>
<sequence>MDRAERTFVTRCSLAVRPFDIWTGTPPVPSSLNVSLEGIERKPIRSSDGSYVFLDVPGDRCTVKIESATYRDVREPVDLSAGGVPPIVTVSLLPGRTYAPPAAGTGAVVELLKPDGSPLAGAEIRAYIDEEAAVRGRLAEERGEGAGLLLKVAPSSGRLAPGDAFVLKDRDGSEPEWNRMADWTEQPSVIVLDRPLRSGWSRGTRLLPAVRATTDASGCAILPFRGLLPAVCRMEAEIRSEGSVWRTTWEAEGGAVARLPAFTVGIS</sequence>
<dbReference type="Proteomes" id="UP001596028">
    <property type="component" value="Unassembled WGS sequence"/>
</dbReference>
<evidence type="ECO:0000313" key="1">
    <source>
        <dbReference type="EMBL" id="MFC4600185.1"/>
    </source>
</evidence>
<evidence type="ECO:0000313" key="2">
    <source>
        <dbReference type="Proteomes" id="UP001596028"/>
    </source>
</evidence>
<gene>
    <name evidence="1" type="ORF">ACFO3S_18200</name>
</gene>
<keyword evidence="2" id="KW-1185">Reference proteome</keyword>
<proteinExistence type="predicted"/>
<name>A0ABV9FHG1_9BACL</name>
<dbReference type="EMBL" id="JBHSEP010000014">
    <property type="protein sequence ID" value="MFC4600185.1"/>
    <property type="molecule type" value="Genomic_DNA"/>
</dbReference>
<dbReference type="RefSeq" id="WP_378099059.1">
    <property type="nucleotide sequence ID" value="NZ_JBHSEP010000014.1"/>
</dbReference>
<accession>A0ABV9FHG1</accession>